<protein>
    <recommendedName>
        <fullName evidence="3">Flagellar operon protein</fullName>
    </recommendedName>
</protein>
<evidence type="ECO:0008006" key="3">
    <source>
        <dbReference type="Google" id="ProtNLM"/>
    </source>
</evidence>
<dbReference type="STRING" id="545501.BN997_04238"/>
<name>A0A0A1MXR3_9BACI</name>
<dbReference type="InterPro" id="IPR013367">
    <property type="entry name" value="Flagellar_put"/>
</dbReference>
<dbReference type="EMBL" id="CDGG01000001">
    <property type="protein sequence ID" value="CEI84294.1"/>
    <property type="molecule type" value="Genomic_DNA"/>
</dbReference>
<evidence type="ECO:0000313" key="2">
    <source>
        <dbReference type="Proteomes" id="UP000040453"/>
    </source>
</evidence>
<dbReference type="Proteomes" id="UP000040453">
    <property type="component" value="Unassembled WGS sequence"/>
</dbReference>
<dbReference type="OrthoDB" id="165650at2"/>
<sequence length="121" mass="13538">MVRPIQPIVPPISQEQHIQKAAPKKGAISFRDILQNQQELTISKHAAERMQERNIQLSNQEWQSIQEKVKEAKQKGVKDALVVIDGNAMVVSVKNNTVITALNQSEADKKVFTNIDGTILL</sequence>
<dbReference type="NCBIfam" id="TIGR02530">
    <property type="entry name" value="flg_new"/>
    <property type="match status" value="1"/>
</dbReference>
<dbReference type="RefSeq" id="WP_042535026.1">
    <property type="nucleotide sequence ID" value="NZ_CAXOIH010000001.1"/>
</dbReference>
<proteinExistence type="predicted"/>
<evidence type="ECO:0000313" key="1">
    <source>
        <dbReference type="EMBL" id="CEI84294.1"/>
    </source>
</evidence>
<accession>A0A0A1MXR3</accession>
<reference evidence="1 2" key="1">
    <citation type="submission" date="2014-11" db="EMBL/GenBank/DDBJ databases">
        <authorList>
            <person name="Urmite Genomes Urmite Genomes"/>
        </authorList>
    </citation>
    <scope>NUCLEOTIDE SEQUENCE [LARGE SCALE GENOMIC DNA]</scope>
    <source>
        <strain evidence="1 2">Oc5</strain>
    </source>
</reference>
<organism evidence="1 2">
    <name type="scientific">Oceanobacillus oncorhynchi</name>
    <dbReference type="NCBI Taxonomy" id="545501"/>
    <lineage>
        <taxon>Bacteria</taxon>
        <taxon>Bacillati</taxon>
        <taxon>Bacillota</taxon>
        <taxon>Bacilli</taxon>
        <taxon>Bacillales</taxon>
        <taxon>Bacillaceae</taxon>
        <taxon>Oceanobacillus</taxon>
    </lineage>
</organism>
<keyword evidence="2" id="KW-1185">Reference proteome</keyword>
<gene>
    <name evidence="1" type="ORF">BN997_04238</name>
</gene>
<dbReference type="Pfam" id="PF12611">
    <property type="entry name" value="Flagellar_put"/>
    <property type="match status" value="1"/>
</dbReference>
<dbReference type="AlphaFoldDB" id="A0A0A1MXR3"/>